<dbReference type="Gene3D" id="3.30.40.10">
    <property type="entry name" value="Zinc/RING finger domain, C3HC4 (zinc finger)"/>
    <property type="match status" value="1"/>
</dbReference>
<feature type="non-terminal residue" evidence="12">
    <location>
        <position position="1"/>
    </location>
</feature>
<dbReference type="InterPro" id="IPR019787">
    <property type="entry name" value="Znf_PHD-finger"/>
</dbReference>
<dbReference type="InterPro" id="IPR001965">
    <property type="entry name" value="Znf_PHD"/>
</dbReference>
<name>A0A3R6VL75_9STRA</name>
<feature type="domain" description="ZZ-type" evidence="10">
    <location>
        <begin position="1152"/>
        <end position="1206"/>
    </location>
</feature>
<evidence type="ECO:0000256" key="9">
    <source>
        <dbReference type="SAM" id="MobiDB-lite"/>
    </source>
</evidence>
<evidence type="ECO:0000256" key="6">
    <source>
        <dbReference type="ARBA" id="ARBA00022833"/>
    </source>
</evidence>
<proteinExistence type="predicted"/>
<dbReference type="InterPro" id="IPR011011">
    <property type="entry name" value="Znf_FYVE_PHD"/>
</dbReference>
<reference evidence="12 13" key="1">
    <citation type="submission" date="2018-08" db="EMBL/GenBank/DDBJ databases">
        <title>Aphanomyces genome sequencing and annotation.</title>
        <authorList>
            <person name="Minardi D."/>
            <person name="Oidtmann B."/>
            <person name="Van Der Giezen M."/>
            <person name="Studholme D.J."/>
        </authorList>
    </citation>
    <scope>NUCLEOTIDE SEQUENCE [LARGE SCALE GENOMIC DNA]</scope>
    <source>
        <strain evidence="12 13">NJM0002</strain>
    </source>
</reference>
<dbReference type="EMBL" id="QUSY01000455">
    <property type="protein sequence ID" value="RHY29321.1"/>
    <property type="molecule type" value="Genomic_DNA"/>
</dbReference>
<dbReference type="PROSITE" id="PS51194">
    <property type="entry name" value="HELICASE_CTER"/>
    <property type="match status" value="1"/>
</dbReference>
<feature type="region of interest" description="Disordered" evidence="9">
    <location>
        <begin position="1034"/>
        <end position="1054"/>
    </location>
</feature>
<feature type="region of interest" description="Disordered" evidence="9">
    <location>
        <begin position="1069"/>
        <end position="1101"/>
    </location>
</feature>
<gene>
    <name evidence="12" type="ORF">DYB32_005228</name>
</gene>
<keyword evidence="2" id="KW-0547">Nucleotide-binding</keyword>
<dbReference type="InterPro" id="IPR013083">
    <property type="entry name" value="Znf_RING/FYVE/PHD"/>
</dbReference>
<dbReference type="Pfam" id="PF00569">
    <property type="entry name" value="ZZ"/>
    <property type="match status" value="1"/>
</dbReference>
<feature type="region of interest" description="Disordered" evidence="9">
    <location>
        <begin position="648"/>
        <end position="675"/>
    </location>
</feature>
<dbReference type="GO" id="GO:0016787">
    <property type="term" value="F:hydrolase activity"/>
    <property type="evidence" value="ECO:0007669"/>
    <property type="project" value="UniProtKB-KW"/>
</dbReference>
<dbReference type="PROSITE" id="PS01357">
    <property type="entry name" value="ZF_ZZ_1"/>
    <property type="match status" value="1"/>
</dbReference>
<dbReference type="PANTHER" id="PTHR14025">
    <property type="entry name" value="FANCONI ANEMIA GROUP M FANCM FAMILY MEMBER"/>
    <property type="match status" value="1"/>
</dbReference>
<evidence type="ECO:0000256" key="7">
    <source>
        <dbReference type="ARBA" id="ARBA00022840"/>
    </source>
</evidence>
<keyword evidence="13" id="KW-1185">Reference proteome</keyword>
<dbReference type="SUPFAM" id="SSF52540">
    <property type="entry name" value="P-loop containing nucleoside triphosphate hydrolases"/>
    <property type="match status" value="1"/>
</dbReference>
<feature type="compositionally biased region" description="Polar residues" evidence="9">
    <location>
        <begin position="656"/>
        <end position="671"/>
    </location>
</feature>
<dbReference type="CDD" id="cd15492">
    <property type="entry name" value="PHD_BRPF_JADE_like"/>
    <property type="match status" value="1"/>
</dbReference>
<evidence type="ECO:0000256" key="8">
    <source>
        <dbReference type="PROSITE-ProRule" id="PRU00228"/>
    </source>
</evidence>
<dbReference type="InterPro" id="IPR001650">
    <property type="entry name" value="Helicase_C-like"/>
</dbReference>
<feature type="region of interest" description="Disordered" evidence="9">
    <location>
        <begin position="538"/>
        <end position="591"/>
    </location>
</feature>
<feature type="compositionally biased region" description="Basic and acidic residues" evidence="9">
    <location>
        <begin position="409"/>
        <end position="437"/>
    </location>
</feature>
<evidence type="ECO:0000259" key="10">
    <source>
        <dbReference type="PROSITE" id="PS50135"/>
    </source>
</evidence>
<dbReference type="PANTHER" id="PTHR14025:SF20">
    <property type="entry name" value="FANCONI ANEMIA GROUP M PROTEIN"/>
    <property type="match status" value="1"/>
</dbReference>
<feature type="region of interest" description="Disordered" evidence="9">
    <location>
        <begin position="388"/>
        <end position="440"/>
    </location>
</feature>
<dbReference type="SMART" id="SM00291">
    <property type="entry name" value="ZnF_ZZ"/>
    <property type="match status" value="1"/>
</dbReference>
<dbReference type="GO" id="GO:0045003">
    <property type="term" value="P:double-strand break repair via synthesis-dependent strand annealing"/>
    <property type="evidence" value="ECO:0007669"/>
    <property type="project" value="TreeGrafter"/>
</dbReference>
<sequence length="1282" mass="140806">VRTQYIKLFQPILHRLCSSQVLHIRDPEKLSRWIVITSRDKMRANPNGGRPYRTAEADLALLVRAAPPARCKSDELTSGSLQISLLHGKDILNVHGIGNFTAFLDKFTNENFSGCDNAGTIAVFDILVAGRPKKLVVESPEFAHLQALVHAQTGGGRAAANNPKLVQLQHVLSEHFTRHKQGGSSTRCIVFTQYRESVTEIVALLATMAPLIKVQQFIGQGTSKGKEGKGQTQKQQQEIVAKFRDGHFNVLVATCIAEEGLDIGEVDLIVSFDCLTSPVRMIQRMGRTGRKRVGRVVLLVTEGDEEKKLERSVSAAKSVNRSLTIFKDKFKCRPTHLFSLLLPLPLNDYSKPHHFGKSRRSRCLLQLMHRVQENHRMTNAEFTDRFRQAQVAQRPPHSSNVVGDSSTRQGHDGDEDRERVSDERNQSSTHQDNDKGILEQSFPLSYDDGVVMSMEPATWPPIAPNGNVPDTPTRAIGNAPDKAASDDVIEILSSLEDKCSPDVDDKNARRQDRETPCDHNPPSATAPVVFSLFSRDRATADASPPPKLPPKSKQHGSKAKANGVPSIKGKTSPKMDLSPHPQSKNEVGRERDAVPDVACVLMSTSVTKPRQVKSPMSFALNTSVGIMQQGEQVIAMLEHLSALEMSATTTHDDGQPTPTTRILSSPQTVPSLGQPRLPLPRLFDAAKPLPCRPHNQDTLVVPNAPTKASQGPAPVSTRSNLLASAQHDNSSELVDSHDAQVSLDASTAIHDGRDIESNFTTNSLDSEHDEESPPLKALHAIPGPNVMSNGLRKSCPAKKSLQRSFSMDTDHPLTNPVVISTVKSVPDSPAALETRINLQEPPKVTKLPSGTPTRGVAMAPSIRASPGAGVQPHGATSASTSNVMTFSKRMPSHRSLNGMPIEDDAFVSATAATPSPHGRQRAIQSLEARRHPGTPLQDDCQVCGDDEATDADPILFCDGCNVAVHQHCYGVAVIPPHDWFCDAEGVESAQFLVYCPIHMSKREAVTSSRILSPNDGMFDTPGSDHRPRKLRKRLRTAGDKRSCPSAKRRLKTPKASKQLLSHYIEMEAEADEDHSADEDDEDGQGVDSSFIDDGSPSQLLSPDSMQAIYRRRESTSPSLLLRHVPTNGVVAACLQANGVDMDSSVDMGEVLHHGITCMECQLNPIEGVRYKCQRCPSFNLCMCCYSAREDFHPRDHIFLALETQYDGGIGKDPFYMARWNLFHAVPDLPFGGQQALTTRFTNMPVDNLVRMNTRFNPMHWKRMLPWLPDFIAHSIHDYLSKL</sequence>
<evidence type="ECO:0000313" key="13">
    <source>
        <dbReference type="Proteomes" id="UP000285060"/>
    </source>
</evidence>
<evidence type="ECO:0008006" key="14">
    <source>
        <dbReference type="Google" id="ProtNLM"/>
    </source>
</evidence>
<evidence type="ECO:0000259" key="11">
    <source>
        <dbReference type="PROSITE" id="PS51194"/>
    </source>
</evidence>
<protein>
    <recommendedName>
        <fullName evidence="14">Helicase C-terminal domain-containing protein</fullName>
    </recommendedName>
</protein>
<accession>A0A3R6VL75</accession>
<dbReference type="SMART" id="SM00490">
    <property type="entry name" value="HELICc"/>
    <property type="match status" value="1"/>
</dbReference>
<dbReference type="InterPro" id="IPR000433">
    <property type="entry name" value="Znf_ZZ"/>
</dbReference>
<evidence type="ECO:0000256" key="2">
    <source>
        <dbReference type="ARBA" id="ARBA00022741"/>
    </source>
</evidence>
<dbReference type="PROSITE" id="PS50135">
    <property type="entry name" value="ZF_ZZ_2"/>
    <property type="match status" value="1"/>
</dbReference>
<dbReference type="CDD" id="cd12091">
    <property type="entry name" value="FANCM_ID"/>
    <property type="match status" value="1"/>
</dbReference>
<dbReference type="Pfam" id="PF13831">
    <property type="entry name" value="PHD_2"/>
    <property type="match status" value="1"/>
</dbReference>
<feature type="compositionally biased region" description="Acidic residues" evidence="9">
    <location>
        <begin position="1069"/>
        <end position="1084"/>
    </location>
</feature>
<dbReference type="SUPFAM" id="SSF57903">
    <property type="entry name" value="FYVE/PHD zinc finger"/>
    <property type="match status" value="1"/>
</dbReference>
<dbReference type="Proteomes" id="UP000285060">
    <property type="component" value="Unassembled WGS sequence"/>
</dbReference>
<dbReference type="Pfam" id="PF00271">
    <property type="entry name" value="Helicase_C"/>
    <property type="match status" value="1"/>
</dbReference>
<dbReference type="GO" id="GO:0008270">
    <property type="term" value="F:zinc ion binding"/>
    <property type="evidence" value="ECO:0007669"/>
    <property type="project" value="UniProtKB-KW"/>
</dbReference>
<keyword evidence="3 8" id="KW-0863">Zinc-finger</keyword>
<comment type="caution">
    <text evidence="12">The sequence shown here is derived from an EMBL/GenBank/DDBJ whole genome shotgun (WGS) entry which is preliminary data.</text>
</comment>
<dbReference type="InterPro" id="IPR027417">
    <property type="entry name" value="P-loop_NTPase"/>
</dbReference>
<feature type="domain" description="Helicase C-terminal" evidence="11">
    <location>
        <begin position="167"/>
        <end position="341"/>
    </location>
</feature>
<dbReference type="SUPFAM" id="SSF57850">
    <property type="entry name" value="RING/U-box"/>
    <property type="match status" value="1"/>
</dbReference>
<evidence type="ECO:0000256" key="5">
    <source>
        <dbReference type="ARBA" id="ARBA00022806"/>
    </source>
</evidence>
<organism evidence="12 13">
    <name type="scientific">Aphanomyces invadans</name>
    <dbReference type="NCBI Taxonomy" id="157072"/>
    <lineage>
        <taxon>Eukaryota</taxon>
        <taxon>Sar</taxon>
        <taxon>Stramenopiles</taxon>
        <taxon>Oomycota</taxon>
        <taxon>Saprolegniomycetes</taxon>
        <taxon>Saprolegniales</taxon>
        <taxon>Verrucalvaceae</taxon>
        <taxon>Aphanomyces</taxon>
    </lineage>
</organism>
<dbReference type="GO" id="GO:0043138">
    <property type="term" value="F:3'-5' DNA helicase activity"/>
    <property type="evidence" value="ECO:0007669"/>
    <property type="project" value="InterPro"/>
</dbReference>
<evidence type="ECO:0000256" key="1">
    <source>
        <dbReference type="ARBA" id="ARBA00022723"/>
    </source>
</evidence>
<keyword evidence="7" id="KW-0067">ATP-binding</keyword>
<dbReference type="Gene3D" id="3.40.50.300">
    <property type="entry name" value="P-loop containing nucleotide triphosphate hydrolases"/>
    <property type="match status" value="1"/>
</dbReference>
<dbReference type="InterPro" id="IPR043145">
    <property type="entry name" value="Znf_ZZ_sf"/>
</dbReference>
<dbReference type="GO" id="GO:0005524">
    <property type="term" value="F:ATP binding"/>
    <property type="evidence" value="ECO:0007669"/>
    <property type="project" value="UniProtKB-KW"/>
</dbReference>
<feature type="region of interest" description="Disordered" evidence="9">
    <location>
        <begin position="455"/>
        <end position="482"/>
    </location>
</feature>
<evidence type="ECO:0000256" key="3">
    <source>
        <dbReference type="ARBA" id="ARBA00022771"/>
    </source>
</evidence>
<dbReference type="InterPro" id="IPR039686">
    <property type="entry name" value="FANCM/Mph1-like_ID"/>
</dbReference>
<dbReference type="GO" id="GO:0000400">
    <property type="term" value="F:four-way junction DNA binding"/>
    <property type="evidence" value="ECO:0007669"/>
    <property type="project" value="TreeGrafter"/>
</dbReference>
<feature type="region of interest" description="Disordered" evidence="9">
    <location>
        <begin position="495"/>
        <end position="526"/>
    </location>
</feature>
<keyword evidence="5" id="KW-0347">Helicase</keyword>
<dbReference type="GO" id="GO:0036297">
    <property type="term" value="P:interstrand cross-link repair"/>
    <property type="evidence" value="ECO:0007669"/>
    <property type="project" value="TreeGrafter"/>
</dbReference>
<keyword evidence="6" id="KW-0862">Zinc</keyword>
<dbReference type="GO" id="GO:0009378">
    <property type="term" value="F:four-way junction helicase activity"/>
    <property type="evidence" value="ECO:0007669"/>
    <property type="project" value="TreeGrafter"/>
</dbReference>
<dbReference type="SMART" id="SM00249">
    <property type="entry name" value="PHD"/>
    <property type="match status" value="1"/>
</dbReference>
<evidence type="ECO:0000256" key="4">
    <source>
        <dbReference type="ARBA" id="ARBA00022801"/>
    </source>
</evidence>
<dbReference type="CDD" id="cd02249">
    <property type="entry name" value="ZZ"/>
    <property type="match status" value="1"/>
</dbReference>
<keyword evidence="1" id="KW-0479">Metal-binding</keyword>
<evidence type="ECO:0000313" key="12">
    <source>
        <dbReference type="EMBL" id="RHY29321.1"/>
    </source>
</evidence>
<dbReference type="Gene3D" id="3.30.60.90">
    <property type="match status" value="1"/>
</dbReference>
<feature type="compositionally biased region" description="Polar residues" evidence="9">
    <location>
        <begin position="396"/>
        <end position="408"/>
    </location>
</feature>
<keyword evidence="4" id="KW-0378">Hydrolase</keyword>
<feature type="compositionally biased region" description="Basic and acidic residues" evidence="9">
    <location>
        <begin position="495"/>
        <end position="517"/>
    </location>
</feature>
<dbReference type="VEuPathDB" id="FungiDB:H310_02978"/>